<dbReference type="Gene3D" id="3.40.50.720">
    <property type="entry name" value="NAD(P)-binding Rossmann-like Domain"/>
    <property type="match status" value="1"/>
</dbReference>
<evidence type="ECO:0000256" key="1">
    <source>
        <dbReference type="ARBA" id="ARBA00006484"/>
    </source>
</evidence>
<dbReference type="PANTHER" id="PTHR42879:SF2">
    <property type="entry name" value="3-OXOACYL-[ACYL-CARRIER-PROTEIN] REDUCTASE FABG"/>
    <property type="match status" value="1"/>
</dbReference>
<name>A0A1W1VK23_PEPAS</name>
<evidence type="ECO:0000256" key="2">
    <source>
        <dbReference type="ARBA" id="ARBA00023002"/>
    </source>
</evidence>
<dbReference type="PROSITE" id="PS00061">
    <property type="entry name" value="ADH_SHORT"/>
    <property type="match status" value="1"/>
</dbReference>
<accession>A0A1W1VK23</accession>
<dbReference type="PANTHER" id="PTHR42879">
    <property type="entry name" value="3-OXOACYL-(ACYL-CARRIER-PROTEIN) REDUCTASE"/>
    <property type="match status" value="1"/>
</dbReference>
<dbReference type="InterPro" id="IPR020904">
    <property type="entry name" value="Sc_DH/Rdtase_CS"/>
</dbReference>
<protein>
    <submittedName>
        <fullName evidence="3">3-oxoacyl-[acyl-carrier protein] reductase</fullName>
    </submittedName>
</protein>
<dbReference type="InterPro" id="IPR002347">
    <property type="entry name" value="SDR_fam"/>
</dbReference>
<gene>
    <name evidence="3" type="ORF">SAMN00017477_2125</name>
</gene>
<keyword evidence="4" id="KW-1185">Reference proteome</keyword>
<dbReference type="NCBIfam" id="NF009466">
    <property type="entry name" value="PRK12826.1-2"/>
    <property type="match status" value="1"/>
</dbReference>
<proteinExistence type="inferred from homology"/>
<evidence type="ECO:0000313" key="3">
    <source>
        <dbReference type="EMBL" id="SMB93717.1"/>
    </source>
</evidence>
<dbReference type="AlphaFoldDB" id="A0A1W1VK23"/>
<organism evidence="3 4">
    <name type="scientific">Peptoniphilus asaccharolyticus DSM 20463</name>
    <dbReference type="NCBI Taxonomy" id="573058"/>
    <lineage>
        <taxon>Bacteria</taxon>
        <taxon>Bacillati</taxon>
        <taxon>Bacillota</taxon>
        <taxon>Tissierellia</taxon>
        <taxon>Tissierellales</taxon>
        <taxon>Peptoniphilaceae</taxon>
        <taxon>Peptoniphilus</taxon>
    </lineage>
</organism>
<dbReference type="NCBIfam" id="NF047420">
    <property type="entry name" value="EF_P_mod_YmfI"/>
    <property type="match status" value="1"/>
</dbReference>
<dbReference type="SUPFAM" id="SSF51735">
    <property type="entry name" value="NAD(P)-binding Rossmann-fold domains"/>
    <property type="match status" value="1"/>
</dbReference>
<dbReference type="InterPro" id="IPR050259">
    <property type="entry name" value="SDR"/>
</dbReference>
<dbReference type="GO" id="GO:0016491">
    <property type="term" value="F:oxidoreductase activity"/>
    <property type="evidence" value="ECO:0007669"/>
    <property type="project" value="UniProtKB-KW"/>
</dbReference>
<dbReference type="Proteomes" id="UP000192368">
    <property type="component" value="Unassembled WGS sequence"/>
</dbReference>
<dbReference type="InterPro" id="IPR036291">
    <property type="entry name" value="NAD(P)-bd_dom_sf"/>
</dbReference>
<keyword evidence="2" id="KW-0560">Oxidoreductase</keyword>
<sequence>MKKVLITGAAKGIGKAIAEKLFEEGYQVLINYNTSEKDAKELAHKLSTKAYQTDVSNYLQVKDMYEKIKFDFGNVDILINNAGISNVSLFQDLTVEKWNELFSVNVCGCFNTIHCVLPDMISNKNGVILNVSSIWGSHGASCEVAYSATKGAIESLTKSLALELAPSNIRVNAIAPGTVKTDMMKCYTDEDMKYICENIPMMRMAEPKEIAELVSFLISDKNSYMTGQIISTNGGMGV</sequence>
<dbReference type="FunFam" id="3.40.50.720:FF:000173">
    <property type="entry name" value="3-oxoacyl-[acyl-carrier protein] reductase"/>
    <property type="match status" value="1"/>
</dbReference>
<dbReference type="PRINTS" id="PR00080">
    <property type="entry name" value="SDRFAMILY"/>
</dbReference>
<dbReference type="GO" id="GO:0032787">
    <property type="term" value="P:monocarboxylic acid metabolic process"/>
    <property type="evidence" value="ECO:0007669"/>
    <property type="project" value="UniProtKB-ARBA"/>
</dbReference>
<dbReference type="Pfam" id="PF13561">
    <property type="entry name" value="adh_short_C2"/>
    <property type="match status" value="1"/>
</dbReference>
<reference evidence="4" key="1">
    <citation type="submission" date="2017-04" db="EMBL/GenBank/DDBJ databases">
        <authorList>
            <person name="Varghese N."/>
            <person name="Submissions S."/>
        </authorList>
    </citation>
    <scope>NUCLEOTIDE SEQUENCE [LARGE SCALE GENOMIC DNA]</scope>
    <source>
        <strain evidence="4">DSM 20463</strain>
    </source>
</reference>
<dbReference type="OrthoDB" id="9803333at2"/>
<evidence type="ECO:0000313" key="4">
    <source>
        <dbReference type="Proteomes" id="UP000192368"/>
    </source>
</evidence>
<dbReference type="PRINTS" id="PR00081">
    <property type="entry name" value="GDHRDH"/>
</dbReference>
<dbReference type="EMBL" id="FWWR01000017">
    <property type="protein sequence ID" value="SMB93717.1"/>
    <property type="molecule type" value="Genomic_DNA"/>
</dbReference>
<comment type="similarity">
    <text evidence="1">Belongs to the short-chain dehydrogenases/reductases (SDR) family.</text>
</comment>
<dbReference type="CDD" id="cd05233">
    <property type="entry name" value="SDR_c"/>
    <property type="match status" value="1"/>
</dbReference>
<dbReference type="STRING" id="573058.SAMN00017477_2125"/>